<protein>
    <submittedName>
        <fullName evidence="2">Uncharacterized protein</fullName>
    </submittedName>
</protein>
<dbReference type="EMBL" id="JAJFZQ010000012">
    <property type="protein sequence ID" value="MCC3267607.1"/>
    <property type="molecule type" value="Genomic_DNA"/>
</dbReference>
<name>A0ABS8GLQ6_9MICC</name>
<evidence type="ECO:0000256" key="1">
    <source>
        <dbReference type="SAM" id="MobiDB-lite"/>
    </source>
</evidence>
<sequence>MANSTDIPEPSSNYRPGEPLREWEDTRTAGIDLALTIQGAQAGDALVRLINGEELSKDDIIAFGRLNAMAVQVWYEPLINLLGPNSPWMPPKFVELVRKHTGLFAQQ</sequence>
<comment type="caution">
    <text evidence="2">The sequence shown here is derived from an EMBL/GenBank/DDBJ whole genome shotgun (WGS) entry which is preliminary data.</text>
</comment>
<feature type="compositionally biased region" description="Polar residues" evidence="1">
    <location>
        <begin position="1"/>
        <end position="14"/>
    </location>
</feature>
<dbReference type="RefSeq" id="WP_227892549.1">
    <property type="nucleotide sequence ID" value="NZ_JAJFZQ010000012.1"/>
</dbReference>
<evidence type="ECO:0000313" key="3">
    <source>
        <dbReference type="Proteomes" id="UP001139168"/>
    </source>
</evidence>
<feature type="region of interest" description="Disordered" evidence="1">
    <location>
        <begin position="1"/>
        <end position="20"/>
    </location>
</feature>
<reference evidence="2" key="1">
    <citation type="submission" date="2021-10" db="EMBL/GenBank/DDBJ databases">
        <title>Novel species in genus Arthrobacter.</title>
        <authorList>
            <person name="Liu Y."/>
        </authorList>
    </citation>
    <scope>NUCLEOTIDE SEQUENCE</scope>
    <source>
        <strain evidence="2">Zg-Y786</strain>
    </source>
</reference>
<organism evidence="2 3">
    <name type="scientific">Arthrobacter gengyunqii</name>
    <dbReference type="NCBI Taxonomy" id="2886940"/>
    <lineage>
        <taxon>Bacteria</taxon>
        <taxon>Bacillati</taxon>
        <taxon>Actinomycetota</taxon>
        <taxon>Actinomycetes</taxon>
        <taxon>Micrococcales</taxon>
        <taxon>Micrococcaceae</taxon>
        <taxon>Arthrobacter</taxon>
    </lineage>
</organism>
<proteinExistence type="predicted"/>
<keyword evidence="3" id="KW-1185">Reference proteome</keyword>
<gene>
    <name evidence="2" type="ORF">LJ752_16375</name>
</gene>
<evidence type="ECO:0000313" key="2">
    <source>
        <dbReference type="EMBL" id="MCC3267607.1"/>
    </source>
</evidence>
<accession>A0ABS8GLQ6</accession>
<dbReference type="Proteomes" id="UP001139168">
    <property type="component" value="Unassembled WGS sequence"/>
</dbReference>